<proteinExistence type="predicted"/>
<dbReference type="AlphaFoldDB" id="A0A2K9NU66"/>
<dbReference type="RefSeq" id="WP_102244351.1">
    <property type="nucleotide sequence ID" value="NZ_CP025704.1"/>
</dbReference>
<dbReference type="Proteomes" id="UP000235584">
    <property type="component" value="Chromosome"/>
</dbReference>
<protein>
    <submittedName>
        <fullName evidence="1">Uncharacterized protein</fullName>
    </submittedName>
</protein>
<keyword evidence="2" id="KW-1185">Reference proteome</keyword>
<dbReference type="KEGG" id="bsto:C0V70_13295"/>
<sequence length="65" mass="6884">MKSLLLIAMTIVSVSAFAEHHEKDAHKAAMEACAKEHKGDKAKIEACVAEKTKAPATEAAPAPKK</sequence>
<organism evidence="1 2">
    <name type="scientific">Bacteriovorax stolpii</name>
    <name type="common">Bdellovibrio stolpii</name>
    <dbReference type="NCBI Taxonomy" id="960"/>
    <lineage>
        <taxon>Bacteria</taxon>
        <taxon>Pseudomonadati</taxon>
        <taxon>Bdellovibrionota</taxon>
        <taxon>Bacteriovoracia</taxon>
        <taxon>Bacteriovoracales</taxon>
        <taxon>Bacteriovoracaceae</taxon>
        <taxon>Bacteriovorax</taxon>
    </lineage>
</organism>
<reference evidence="1 2" key="1">
    <citation type="submission" date="2018-01" db="EMBL/GenBank/DDBJ databases">
        <title>Complete genome sequence of Bacteriovorax stolpii DSM12778.</title>
        <authorList>
            <person name="Tang B."/>
            <person name="Chang J."/>
        </authorList>
    </citation>
    <scope>NUCLEOTIDE SEQUENCE [LARGE SCALE GENOMIC DNA]</scope>
    <source>
        <strain evidence="1 2">DSM 12778</strain>
    </source>
</reference>
<evidence type="ECO:0000313" key="1">
    <source>
        <dbReference type="EMBL" id="AUN99060.1"/>
    </source>
</evidence>
<name>A0A2K9NU66_BACTC</name>
<gene>
    <name evidence="1" type="ORF">C0V70_13295</name>
</gene>
<evidence type="ECO:0000313" key="2">
    <source>
        <dbReference type="Proteomes" id="UP000235584"/>
    </source>
</evidence>
<dbReference type="EMBL" id="CP025704">
    <property type="protein sequence ID" value="AUN99060.1"/>
    <property type="molecule type" value="Genomic_DNA"/>
</dbReference>
<accession>A0A2K9NU66</accession>